<evidence type="ECO:0000256" key="1">
    <source>
        <dbReference type="SAM" id="Phobius"/>
    </source>
</evidence>
<dbReference type="Proteomes" id="UP000470470">
    <property type="component" value="Unassembled WGS sequence"/>
</dbReference>
<name>A0A7K3WBJ0_9ACTN</name>
<reference evidence="3 4" key="1">
    <citation type="submission" date="2020-02" db="EMBL/GenBank/DDBJ databases">
        <title>The whole genome sequence of CPCC 205119.</title>
        <authorList>
            <person name="Jiang Z."/>
        </authorList>
    </citation>
    <scope>NUCLEOTIDE SEQUENCE [LARGE SCALE GENOMIC DNA]</scope>
    <source>
        <strain evidence="3 4">CPCC 205119</strain>
    </source>
</reference>
<dbReference type="PANTHER" id="PTHR23531:SF1">
    <property type="entry name" value="QUINOLENE RESISTANCE PROTEIN NORA"/>
    <property type="match status" value="1"/>
</dbReference>
<dbReference type="Pfam" id="PF07690">
    <property type="entry name" value="MFS_1"/>
    <property type="match status" value="1"/>
</dbReference>
<evidence type="ECO:0000313" key="3">
    <source>
        <dbReference type="EMBL" id="NEL53831.1"/>
    </source>
</evidence>
<dbReference type="PANTHER" id="PTHR23531">
    <property type="entry name" value="QUINOLENE RESISTANCE PROTEIN NORA"/>
    <property type="match status" value="1"/>
</dbReference>
<dbReference type="InterPro" id="IPR052714">
    <property type="entry name" value="MFS_Exporter"/>
</dbReference>
<dbReference type="GO" id="GO:0022857">
    <property type="term" value="F:transmembrane transporter activity"/>
    <property type="evidence" value="ECO:0007669"/>
    <property type="project" value="InterPro"/>
</dbReference>
<dbReference type="InterPro" id="IPR011701">
    <property type="entry name" value="MFS"/>
</dbReference>
<feature type="transmembrane region" description="Helical" evidence="1">
    <location>
        <begin position="349"/>
        <end position="369"/>
    </location>
</feature>
<protein>
    <submittedName>
        <fullName evidence="3">MFS transporter</fullName>
    </submittedName>
</protein>
<feature type="transmembrane region" description="Helical" evidence="1">
    <location>
        <begin position="256"/>
        <end position="277"/>
    </location>
</feature>
<feature type="signal peptide" evidence="2">
    <location>
        <begin position="1"/>
        <end position="26"/>
    </location>
</feature>
<dbReference type="EMBL" id="JAAGWK010000010">
    <property type="protein sequence ID" value="NEL53831.1"/>
    <property type="molecule type" value="Genomic_DNA"/>
</dbReference>
<sequence>MQALVGVGLVAFGSFSLTIASLPAHAVAEGAGVQLAGVVTTVMLVATVASQTGVPALVRRLGTGRVLAAGLLALGLPAPLYTLDAGVGWLSAVSAVRGFGFAVLTVLAFTLAAGLVQPARRGEAIGVFGVSVALPNLAAVPAGAALTLGGHFPWVAWLAAMPVLGVLLVPAVARAATVTPPGQRQGGVGTAARAAAAPSLLLLLVTVTGGGLITFLPIERPDGATATLALLVLGLGAALTRWRVGALADRAGSRVLLPAAVLVSAAGIALVAGGLVLDRGGDVVVVLGAAVFGAGNGALQNLTLLAAFARAGEGGTTAASAVWNASFDSGTAIGAVGVGVLAGAVGLPVAYVLLAVVLSAVVPVAVAAARSGPGPG</sequence>
<keyword evidence="1" id="KW-0812">Transmembrane</keyword>
<proteinExistence type="predicted"/>
<feature type="transmembrane region" description="Helical" evidence="1">
    <location>
        <begin position="224"/>
        <end position="244"/>
    </location>
</feature>
<dbReference type="AlphaFoldDB" id="A0A7K3WBJ0"/>
<feature type="transmembrane region" description="Helical" evidence="1">
    <location>
        <begin position="154"/>
        <end position="173"/>
    </location>
</feature>
<keyword evidence="1" id="KW-0472">Membrane</keyword>
<feature type="transmembrane region" description="Helical" evidence="1">
    <location>
        <begin position="283"/>
        <end position="309"/>
    </location>
</feature>
<feature type="transmembrane region" description="Helical" evidence="1">
    <location>
        <begin position="36"/>
        <end position="58"/>
    </location>
</feature>
<evidence type="ECO:0000313" key="4">
    <source>
        <dbReference type="Proteomes" id="UP000470470"/>
    </source>
</evidence>
<organism evidence="3 4">
    <name type="scientific">Goekera deserti</name>
    <dbReference type="NCBI Taxonomy" id="2497753"/>
    <lineage>
        <taxon>Bacteria</taxon>
        <taxon>Bacillati</taxon>
        <taxon>Actinomycetota</taxon>
        <taxon>Actinomycetes</taxon>
        <taxon>Geodermatophilales</taxon>
        <taxon>Geodermatophilaceae</taxon>
        <taxon>Goekera</taxon>
    </lineage>
</organism>
<keyword evidence="4" id="KW-1185">Reference proteome</keyword>
<accession>A0A7K3WBJ0</accession>
<keyword evidence="1" id="KW-1133">Transmembrane helix</keyword>
<dbReference type="Gene3D" id="1.20.1250.20">
    <property type="entry name" value="MFS general substrate transporter like domains"/>
    <property type="match status" value="1"/>
</dbReference>
<comment type="caution">
    <text evidence="3">The sequence shown here is derived from an EMBL/GenBank/DDBJ whole genome shotgun (WGS) entry which is preliminary data.</text>
</comment>
<feature type="chain" id="PRO_5039314314" evidence="2">
    <location>
        <begin position="27"/>
        <end position="376"/>
    </location>
</feature>
<evidence type="ECO:0000256" key="2">
    <source>
        <dbReference type="SAM" id="SignalP"/>
    </source>
</evidence>
<feature type="transmembrane region" description="Helical" evidence="1">
    <location>
        <begin position="194"/>
        <end position="218"/>
    </location>
</feature>
<dbReference type="InterPro" id="IPR036259">
    <property type="entry name" value="MFS_trans_sf"/>
</dbReference>
<gene>
    <name evidence="3" type="ORF">G1H19_07445</name>
</gene>
<feature type="transmembrane region" description="Helical" evidence="1">
    <location>
        <begin position="65"/>
        <end position="83"/>
    </location>
</feature>
<feature type="transmembrane region" description="Helical" evidence="1">
    <location>
        <begin position="89"/>
        <end position="112"/>
    </location>
</feature>
<feature type="transmembrane region" description="Helical" evidence="1">
    <location>
        <begin position="321"/>
        <end position="343"/>
    </location>
</feature>
<feature type="transmembrane region" description="Helical" evidence="1">
    <location>
        <begin position="124"/>
        <end position="148"/>
    </location>
</feature>
<keyword evidence="2" id="KW-0732">Signal</keyword>
<dbReference type="SUPFAM" id="SSF103473">
    <property type="entry name" value="MFS general substrate transporter"/>
    <property type="match status" value="1"/>
</dbReference>